<dbReference type="KEGG" id="gax:Pan161_26880"/>
<protein>
    <recommendedName>
        <fullName evidence="4">Auto-transporter adhesin head GIN domain-containing protein</fullName>
    </recommendedName>
</protein>
<dbReference type="OrthoDB" id="261602at2"/>
<gene>
    <name evidence="2" type="ORF">Pan161_26880</name>
</gene>
<sequence length="235" mass="25889" precursor="true">MCNNVFSACLSMLFLLLLTLSGRAEDSSTKSDPPHEVHTLQIQGMELRGEEIDYKIQQDGRHQISLRGQAEMRIGVLAVEADFIQAGYTSTKDLVLDLKGQVSIVSPLSQLRARSAEAMFDLGAKSLSLKGSEKEPAQLTRYISSKVTQLDAPEIQIKLSQTDAMLIKSQGPVEISERKRTPADDFPVLQAVSHDLLPSTPFPSLELPAAQFTPVRSNSLTAPIQEYPRNNQLKN</sequence>
<dbReference type="RefSeq" id="WP_145227443.1">
    <property type="nucleotide sequence ID" value="NZ_CP036343.1"/>
</dbReference>
<dbReference type="AlphaFoldDB" id="A0A517VDE8"/>
<feature type="signal peptide" evidence="1">
    <location>
        <begin position="1"/>
        <end position="24"/>
    </location>
</feature>
<organism evidence="2 3">
    <name type="scientific">Gimesia algae</name>
    <dbReference type="NCBI Taxonomy" id="2527971"/>
    <lineage>
        <taxon>Bacteria</taxon>
        <taxon>Pseudomonadati</taxon>
        <taxon>Planctomycetota</taxon>
        <taxon>Planctomycetia</taxon>
        <taxon>Planctomycetales</taxon>
        <taxon>Planctomycetaceae</taxon>
        <taxon>Gimesia</taxon>
    </lineage>
</organism>
<accession>A0A517VDE8</accession>
<reference evidence="2 3" key="1">
    <citation type="submission" date="2019-02" db="EMBL/GenBank/DDBJ databases">
        <title>Deep-cultivation of Planctomycetes and their phenomic and genomic characterization uncovers novel biology.</title>
        <authorList>
            <person name="Wiegand S."/>
            <person name="Jogler M."/>
            <person name="Boedeker C."/>
            <person name="Pinto D."/>
            <person name="Vollmers J."/>
            <person name="Rivas-Marin E."/>
            <person name="Kohn T."/>
            <person name="Peeters S.H."/>
            <person name="Heuer A."/>
            <person name="Rast P."/>
            <person name="Oberbeckmann S."/>
            <person name="Bunk B."/>
            <person name="Jeske O."/>
            <person name="Meyerdierks A."/>
            <person name="Storesund J.E."/>
            <person name="Kallscheuer N."/>
            <person name="Luecker S."/>
            <person name="Lage O.M."/>
            <person name="Pohl T."/>
            <person name="Merkel B.J."/>
            <person name="Hornburger P."/>
            <person name="Mueller R.-W."/>
            <person name="Bruemmer F."/>
            <person name="Labrenz M."/>
            <person name="Spormann A.M."/>
            <person name="Op den Camp H."/>
            <person name="Overmann J."/>
            <person name="Amann R."/>
            <person name="Jetten M.S.M."/>
            <person name="Mascher T."/>
            <person name="Medema M.H."/>
            <person name="Devos D.P."/>
            <person name="Kaster A.-K."/>
            <person name="Ovreas L."/>
            <person name="Rohde M."/>
            <person name="Galperin M.Y."/>
            <person name="Jogler C."/>
        </authorList>
    </citation>
    <scope>NUCLEOTIDE SEQUENCE [LARGE SCALE GENOMIC DNA]</scope>
    <source>
        <strain evidence="2 3">Pan161</strain>
    </source>
</reference>
<evidence type="ECO:0000313" key="3">
    <source>
        <dbReference type="Proteomes" id="UP000316855"/>
    </source>
</evidence>
<evidence type="ECO:0000313" key="2">
    <source>
        <dbReference type="EMBL" id="QDT91034.1"/>
    </source>
</evidence>
<feature type="chain" id="PRO_5021888120" description="Auto-transporter adhesin head GIN domain-containing protein" evidence="1">
    <location>
        <begin position="25"/>
        <end position="235"/>
    </location>
</feature>
<proteinExistence type="predicted"/>
<keyword evidence="3" id="KW-1185">Reference proteome</keyword>
<evidence type="ECO:0008006" key="4">
    <source>
        <dbReference type="Google" id="ProtNLM"/>
    </source>
</evidence>
<evidence type="ECO:0000256" key="1">
    <source>
        <dbReference type="SAM" id="SignalP"/>
    </source>
</evidence>
<keyword evidence="1" id="KW-0732">Signal</keyword>
<name>A0A517VDE8_9PLAN</name>
<dbReference type="Proteomes" id="UP000316855">
    <property type="component" value="Chromosome"/>
</dbReference>
<dbReference type="EMBL" id="CP036343">
    <property type="protein sequence ID" value="QDT91034.1"/>
    <property type="molecule type" value="Genomic_DNA"/>
</dbReference>